<dbReference type="RefSeq" id="WP_268074119.1">
    <property type="nucleotide sequence ID" value="NZ_CP109965.1"/>
</dbReference>
<gene>
    <name evidence="1" type="ORF">OLW01_11800</name>
</gene>
<dbReference type="PANTHER" id="PTHR37031:SF2">
    <property type="entry name" value="PHOD-LIKE PHOSPHATASE METALLOPHOSPHATASE DOMAIN-CONTAINING PROTEIN"/>
    <property type="match status" value="1"/>
</dbReference>
<organism evidence="1 2">
    <name type="scientific">Catenovulum adriaticum</name>
    <dbReference type="NCBI Taxonomy" id="2984846"/>
    <lineage>
        <taxon>Bacteria</taxon>
        <taxon>Pseudomonadati</taxon>
        <taxon>Pseudomonadota</taxon>
        <taxon>Gammaproteobacteria</taxon>
        <taxon>Alteromonadales</taxon>
        <taxon>Alteromonadaceae</taxon>
        <taxon>Catenovulum</taxon>
    </lineage>
</organism>
<dbReference type="InterPro" id="IPR038607">
    <property type="entry name" value="PhoD-like_sf"/>
</dbReference>
<dbReference type="InterPro" id="IPR029052">
    <property type="entry name" value="Metallo-depent_PP-like"/>
</dbReference>
<dbReference type="EMBL" id="CP109965">
    <property type="protein sequence ID" value="WAJ69827.1"/>
    <property type="molecule type" value="Genomic_DNA"/>
</dbReference>
<dbReference type="PANTHER" id="PTHR37031">
    <property type="entry name" value="METALLOPHOSPHATASE BINDING DOMAIN PROTEIN"/>
    <property type="match status" value="1"/>
</dbReference>
<dbReference type="SUPFAM" id="SSF56300">
    <property type="entry name" value="Metallo-dependent phosphatases"/>
    <property type="match status" value="1"/>
</dbReference>
<keyword evidence="2" id="KW-1185">Reference proteome</keyword>
<name>A0ABY7AKM3_9ALTE</name>
<accession>A0ABY7AKM3</accession>
<reference evidence="1" key="1">
    <citation type="submission" date="2022-10" db="EMBL/GenBank/DDBJ databases">
        <title>Catenovulum adriacola sp. nov. isolated in the Harbour of Susak.</title>
        <authorList>
            <person name="Schoch T."/>
            <person name="Reich S.J."/>
            <person name="Stoeferle S."/>
            <person name="Flaiz M."/>
            <person name="Kazda M."/>
            <person name="Riedel C.U."/>
            <person name="Duerre P."/>
        </authorList>
    </citation>
    <scope>NUCLEOTIDE SEQUENCE</scope>
    <source>
        <strain evidence="1">TS8</strain>
    </source>
</reference>
<sequence>MDFSNDLVILSGPILRKVSCRQMTIWLATSQPVDIQLELKVGEQAVQSYLLTDPTKPYCQTISAAEHCYFQLINVPFEQDLPQDTWVQYQLYFKSNASRADNKTWQALDELVEGIYYPNQDTLGFVIKSRLDKILHGSCRKPHHDCPDGLTFADDYLKNHIEELDNWPAVLMLSGDQIYADDVSMPTLIAIHRLIKKLNWKNEPFIQANLADSSQLQQSSEYYNHRELVLPQDKVGGQVKKLLFNSVKKPIFTSDNAHNHLISLDEVLTMYLLVWSPEAWHYTSLTMPDNILAQEQPSYLEQQKRVEAFKSGLHQIRRMMAHLPCAMIFDDHDVTDDWNLTASWEKVAYQNDFSRRILGNALIGYFICQGWGNAPENFPDEFITLTQKIFNRLGKDEHELLIKKLLKFDSWNYAWPTQPKLLVLDTRTQRWQSISKPDKPSGLMDWEALTELQQSLLEHEAVVLVSPAPIFGVKLIEAVQQVFTWFGKPLMVDAENWMAHKGAAYYLLNLFRHPKTPQRFVILSGDVHYSFASKVSLKGRKNSPSVWQITSSGLKNTFPENLLNWLDRLNRWLYAPWSPLNWFTKRKHMRVDPIKPNLASKGERLLNHAGIGLVELDKTGEPIKIAQLIENGQAIEFPLNKSTQDKSK</sequence>
<dbReference type="Gene3D" id="3.60.21.70">
    <property type="entry name" value="PhoD-like phosphatase"/>
    <property type="match status" value="1"/>
</dbReference>
<evidence type="ECO:0000313" key="2">
    <source>
        <dbReference type="Proteomes" id="UP001163726"/>
    </source>
</evidence>
<evidence type="ECO:0000313" key="1">
    <source>
        <dbReference type="EMBL" id="WAJ69827.1"/>
    </source>
</evidence>
<protein>
    <submittedName>
        <fullName evidence="1">Alkaline phosphatase family protein</fullName>
    </submittedName>
</protein>
<dbReference type="Proteomes" id="UP001163726">
    <property type="component" value="Chromosome"/>
</dbReference>
<proteinExistence type="predicted"/>